<reference evidence="7" key="1">
    <citation type="thesis" date="2020" institute="ProQuest LLC" country="789 East Eisenhower Parkway, Ann Arbor, MI, USA">
        <title>Comparative Genomics and Chromosome Evolution.</title>
        <authorList>
            <person name="Mudd A.B."/>
        </authorList>
    </citation>
    <scope>NUCLEOTIDE SEQUENCE</scope>
    <source>
        <strain evidence="7">237g6f4</strain>
        <tissue evidence="7">Blood</tissue>
    </source>
</reference>
<evidence type="ECO:0000313" key="8">
    <source>
        <dbReference type="Proteomes" id="UP000824782"/>
    </source>
</evidence>
<keyword evidence="8" id="KW-1185">Reference proteome</keyword>
<comment type="caution">
    <text evidence="7">The sequence shown here is derived from an EMBL/GenBank/DDBJ whole genome shotgun (WGS) entry which is preliminary data.</text>
</comment>
<dbReference type="GO" id="GO:0008610">
    <property type="term" value="P:lipid biosynthetic process"/>
    <property type="evidence" value="ECO:0007669"/>
    <property type="project" value="InterPro"/>
</dbReference>
<evidence type="ECO:0000256" key="3">
    <source>
        <dbReference type="ARBA" id="ARBA00022989"/>
    </source>
</evidence>
<organism evidence="7 8">
    <name type="scientific">Engystomops pustulosus</name>
    <name type="common">Tungara frog</name>
    <name type="synonym">Physalaemus pustulosus</name>
    <dbReference type="NCBI Taxonomy" id="76066"/>
    <lineage>
        <taxon>Eukaryota</taxon>
        <taxon>Metazoa</taxon>
        <taxon>Chordata</taxon>
        <taxon>Craniata</taxon>
        <taxon>Vertebrata</taxon>
        <taxon>Euteleostomi</taxon>
        <taxon>Amphibia</taxon>
        <taxon>Batrachia</taxon>
        <taxon>Anura</taxon>
        <taxon>Neobatrachia</taxon>
        <taxon>Hyloidea</taxon>
        <taxon>Leptodactylidae</taxon>
        <taxon>Leiuperinae</taxon>
        <taxon>Engystomops</taxon>
    </lineage>
</organism>
<name>A0AAV6ZY19_ENGPU</name>
<comment type="subcellular location">
    <subcellularLocation>
        <location evidence="1">Membrane</location>
    </subcellularLocation>
</comment>
<dbReference type="InterPro" id="IPR050307">
    <property type="entry name" value="Sterol_Desaturase_Related"/>
</dbReference>
<gene>
    <name evidence="7" type="ORF">GDO81_004500</name>
</gene>
<dbReference type="Proteomes" id="UP000824782">
    <property type="component" value="Unassembled WGS sequence"/>
</dbReference>
<evidence type="ECO:0000259" key="6">
    <source>
        <dbReference type="Pfam" id="PF04116"/>
    </source>
</evidence>
<evidence type="ECO:0000256" key="1">
    <source>
        <dbReference type="ARBA" id="ARBA00004370"/>
    </source>
</evidence>
<dbReference type="PANTHER" id="PTHR11863">
    <property type="entry name" value="STEROL DESATURASE"/>
    <property type="match status" value="1"/>
</dbReference>
<dbReference type="GO" id="GO:0016020">
    <property type="term" value="C:membrane"/>
    <property type="evidence" value="ECO:0007669"/>
    <property type="project" value="UniProtKB-SubCell"/>
</dbReference>
<sequence length="278" mass="32506">MNCTVQVALPNFSTYREMTDSGSILLQPIWDFVRSKEHVISSPFYPAIFSFTVYMFFCLPYLALDVLCHKIPALKKYQVQPKSRPTLAMVLHCLAHTIYSHLVYIFPLTVAYVYWRPVDMPFAAPKLHRFILDIIACLLLFDFQYFAWHLLHHRVPWLYKTFHKMHHKYTATFVLATQYSSAWEMLSLGFFANVSPILLNCHPMTEMAVFVIHIYLSVEDHCGYDMPWATHKLVPFGLCGGPGHHDLHHEKFVSNYAPYFTHWDKLFNTLAQKKAKKP</sequence>
<dbReference type="InterPro" id="IPR006694">
    <property type="entry name" value="Fatty_acid_hydroxylase"/>
</dbReference>
<feature type="transmembrane region" description="Helical" evidence="5">
    <location>
        <begin position="127"/>
        <end position="148"/>
    </location>
</feature>
<keyword evidence="4 5" id="KW-0472">Membrane</keyword>
<feature type="transmembrane region" description="Helical" evidence="5">
    <location>
        <begin position="44"/>
        <end position="68"/>
    </location>
</feature>
<keyword evidence="2 5" id="KW-0812">Transmembrane</keyword>
<evidence type="ECO:0000313" key="7">
    <source>
        <dbReference type="EMBL" id="KAG8552377.1"/>
    </source>
</evidence>
<dbReference type="Pfam" id="PF04116">
    <property type="entry name" value="FA_hydroxylase"/>
    <property type="match status" value="1"/>
</dbReference>
<dbReference type="AlphaFoldDB" id="A0AAV6ZY19"/>
<dbReference type="GO" id="GO:0005506">
    <property type="term" value="F:iron ion binding"/>
    <property type="evidence" value="ECO:0007669"/>
    <property type="project" value="InterPro"/>
</dbReference>
<proteinExistence type="predicted"/>
<feature type="transmembrane region" description="Helical" evidence="5">
    <location>
        <begin position="89"/>
        <end position="115"/>
    </location>
</feature>
<accession>A0AAV6ZY19</accession>
<evidence type="ECO:0000256" key="2">
    <source>
        <dbReference type="ARBA" id="ARBA00022692"/>
    </source>
</evidence>
<evidence type="ECO:0000256" key="4">
    <source>
        <dbReference type="ARBA" id="ARBA00023136"/>
    </source>
</evidence>
<protein>
    <recommendedName>
        <fullName evidence="6">Fatty acid hydroxylase domain-containing protein</fullName>
    </recommendedName>
</protein>
<keyword evidence="3 5" id="KW-1133">Transmembrane helix</keyword>
<dbReference type="EMBL" id="WNYA01000011">
    <property type="protein sequence ID" value="KAG8552377.1"/>
    <property type="molecule type" value="Genomic_DNA"/>
</dbReference>
<evidence type="ECO:0000256" key="5">
    <source>
        <dbReference type="SAM" id="Phobius"/>
    </source>
</evidence>
<dbReference type="GO" id="GO:0016491">
    <property type="term" value="F:oxidoreductase activity"/>
    <property type="evidence" value="ECO:0007669"/>
    <property type="project" value="InterPro"/>
</dbReference>
<feature type="domain" description="Fatty acid hydroxylase" evidence="6">
    <location>
        <begin position="135"/>
        <end position="269"/>
    </location>
</feature>